<evidence type="ECO:0000313" key="7">
    <source>
        <dbReference type="EMBL" id="CAD5119932.1"/>
    </source>
</evidence>
<keyword evidence="1" id="KW-0479">Metal-binding</keyword>
<feature type="domain" description="PHD-type" evidence="6">
    <location>
        <begin position="28"/>
        <end position="73"/>
    </location>
</feature>
<comment type="caution">
    <text evidence="7">The sequence shown here is derived from an EMBL/GenBank/DDBJ whole genome shotgun (WGS) entry which is preliminary data.</text>
</comment>
<sequence>MIHQEQAQGSSGGRRKKKEVKHLDFKHEEGCCSCGKGDRLTFCEKCPASIHGYCMNPPQTDPLSWLCSKCQGPISVCKMKEMLSSSKVLMFQNIKFDDAYYLSRKKELSLLWQHFSPSAAEAELDNNYLADIFEDKSNNNDKKSRVCSSPDTNKCIKCDNSYHLDCCIPPRTYKTTSFICHRHVVESNSLLNEKARSITVEKSDLNDITKQFCEKLCKEYKKLGAITIQFENKKESFRNPDLPGSESYFRCVIERLDDSRTRQNLLKEVLTGSDLAVRNCGQIIDHSRRIGYERNDTEIVRDIKLLSKREEQQLKEEAGNQFYDIIKFFIKKESLCCQPKPSEPEKREIWKKIFQIILRLEKIAQTLNQPPKEIKLYLDSLPNLEEFETTDGDIHFIPKSSLMEDISFNEELTNNNGSLNCDSLQQNSPTETQFRVNMTLNPIPKNFIKQMDNIEIYYRFRYGRQKVVDKKGLYPLKTTDASFKAIMEEAHTSGYSISCNNVVHCVEVSKKDNTIVFNERVILKFVRQKFRHLFNDLKNYEEELGLRLKELIDQVDLLFEEAELLDYHMTTFFTNQFIWNITRYICSFSRENSAHANLSFIDRFESEAEILIAFSYTRSKDEFTKLSKGFNTQTNCNKIEHNVTSNVILNVNVMEDNVIEWNNLFQEIYDYLLNTDSFDLAEVVSQFKQRLMAIDAELKNLDFQAYHIVQNEFTNLTKSFKCLLFSLNIHDKARKGAWIKAADNMIKLKQLQLKVMALNQIPHPSFHFHNSTEKYKTDPKNLKLLVATTLEHYILEKLKKEKYSSHYEEEKEFVREFSNLLRSIFEDIYLTDLEKINKMSTLEMSDKEGILSEVEFTDEERRLFEYFSNTLNSRNAEEEREYIKVFGLSDVDVKSVEWVIFQQCDKRNEFRRLVTNSEDQTFFVGDAYTIEDLKEQLNSTWKLAKRKFTLYENLKCLSDDRENVVRDTSSLQNENEKVQEYEEHCINSVAEDIHSFLESQEERFPFFGTMNEELLLLEYSDEEYDKVMLSLSEIIENTGKGEEEVKNEIAFEKSREIMYAFNAKCLSDADSIIALETEVQAIDADYDMDGDDHSLEIVDMDMKENNTTFENSELITSESCVEIKGSRKPASYLLIISEEDENNEEASSEYIANLMEYVKNEYGKEVLDNLLFLHILGLKLTNFISFNDNPDIQKLVRILIVEYLEDSFFNVKISNCEEQGLYFIQGCNISKFTKGEIAKFESPSISQFGSATAISNALITEELNKLCNQDDVQNLDDALEKLDNAAIRSLAKESLRNKLQIKQDFPKSIDKPVCTIADDIELHAYKTGMKRLYAILLNTNDLTDWLYIMDPTVDLFISKYDGKLRVKRPGEKYVENTHGTLLLVDMEPKSSFYDVTNLKHGSVLQFFEGEKEPIEYIFFQVNLLEELGDILRSQTFGNIMIRFKEKYNLDGREYAKNFMEYDDIRRKWVEEDSQFLELMNIDLCPFKSRIRKHDIAKTFDEKISKFERTKNKAFYDNLKRTNSKTNIVHQVTDLNKLLEEKCFYDIKLQKKETNEDVKIIASTHIEINEMDSIPNSPENSDSHQIDLLRSACISSGVGLGDSS</sequence>
<dbReference type="EMBL" id="CAJFCJ010000011">
    <property type="protein sequence ID" value="CAD5119932.1"/>
    <property type="molecule type" value="Genomic_DNA"/>
</dbReference>
<feature type="region of interest" description="Disordered" evidence="5">
    <location>
        <begin position="1"/>
        <end position="20"/>
    </location>
</feature>
<dbReference type="InterPro" id="IPR013083">
    <property type="entry name" value="Znf_RING/FYVE/PHD"/>
</dbReference>
<dbReference type="Proteomes" id="UP000549394">
    <property type="component" value="Unassembled WGS sequence"/>
</dbReference>
<dbReference type="GO" id="GO:0008270">
    <property type="term" value="F:zinc ion binding"/>
    <property type="evidence" value="ECO:0007669"/>
    <property type="project" value="UniProtKB-KW"/>
</dbReference>
<gene>
    <name evidence="7" type="ORF">DGYR_LOCUS8105</name>
</gene>
<evidence type="ECO:0000256" key="3">
    <source>
        <dbReference type="ARBA" id="ARBA00022833"/>
    </source>
</evidence>
<dbReference type="PROSITE" id="PS50016">
    <property type="entry name" value="ZF_PHD_2"/>
    <property type="match status" value="1"/>
</dbReference>
<dbReference type="OrthoDB" id="1919692at2759"/>
<dbReference type="SUPFAM" id="SSF57903">
    <property type="entry name" value="FYVE/PHD zinc finger"/>
    <property type="match status" value="2"/>
</dbReference>
<dbReference type="InterPro" id="IPR019787">
    <property type="entry name" value="Znf_PHD-finger"/>
</dbReference>
<evidence type="ECO:0000259" key="6">
    <source>
        <dbReference type="PROSITE" id="PS50016"/>
    </source>
</evidence>
<protein>
    <submittedName>
        <fullName evidence="7">DgyrCDS8511</fullName>
    </submittedName>
</protein>
<evidence type="ECO:0000256" key="1">
    <source>
        <dbReference type="ARBA" id="ARBA00022723"/>
    </source>
</evidence>
<name>A0A7I8VUE8_9ANNE</name>
<evidence type="ECO:0000256" key="2">
    <source>
        <dbReference type="ARBA" id="ARBA00022771"/>
    </source>
</evidence>
<reference evidence="7 8" key="1">
    <citation type="submission" date="2020-08" db="EMBL/GenBank/DDBJ databases">
        <authorList>
            <person name="Hejnol A."/>
        </authorList>
    </citation>
    <scope>NUCLEOTIDE SEQUENCE [LARGE SCALE GENOMIC DNA]</scope>
</reference>
<accession>A0A7I8VUE8</accession>
<proteinExistence type="predicted"/>
<organism evidence="7 8">
    <name type="scientific">Dimorphilus gyrociliatus</name>
    <dbReference type="NCBI Taxonomy" id="2664684"/>
    <lineage>
        <taxon>Eukaryota</taxon>
        <taxon>Metazoa</taxon>
        <taxon>Spiralia</taxon>
        <taxon>Lophotrochozoa</taxon>
        <taxon>Annelida</taxon>
        <taxon>Polychaeta</taxon>
        <taxon>Polychaeta incertae sedis</taxon>
        <taxon>Dinophilidae</taxon>
        <taxon>Dimorphilus</taxon>
    </lineage>
</organism>
<dbReference type="InterPro" id="IPR001965">
    <property type="entry name" value="Znf_PHD"/>
</dbReference>
<dbReference type="Gene3D" id="3.30.40.10">
    <property type="entry name" value="Zinc/RING finger domain, C3HC4 (zinc finger)"/>
    <property type="match status" value="1"/>
</dbReference>
<evidence type="ECO:0000256" key="4">
    <source>
        <dbReference type="PROSITE-ProRule" id="PRU00146"/>
    </source>
</evidence>
<keyword evidence="3" id="KW-0862">Zinc</keyword>
<evidence type="ECO:0000256" key="5">
    <source>
        <dbReference type="SAM" id="MobiDB-lite"/>
    </source>
</evidence>
<keyword evidence="2 4" id="KW-0863">Zinc-finger</keyword>
<keyword evidence="8" id="KW-1185">Reference proteome</keyword>
<evidence type="ECO:0000313" key="8">
    <source>
        <dbReference type="Proteomes" id="UP000549394"/>
    </source>
</evidence>
<dbReference type="InterPro" id="IPR011011">
    <property type="entry name" value="Znf_FYVE_PHD"/>
</dbReference>
<dbReference type="SMART" id="SM00249">
    <property type="entry name" value="PHD"/>
    <property type="match status" value="2"/>
</dbReference>